<evidence type="ECO:0000313" key="3">
    <source>
        <dbReference type="Proteomes" id="UP000886998"/>
    </source>
</evidence>
<name>A0A8X7CME2_9ARAC</name>
<evidence type="ECO:0000256" key="1">
    <source>
        <dbReference type="SAM" id="MobiDB-lite"/>
    </source>
</evidence>
<protein>
    <submittedName>
        <fullName evidence="2">Uncharacterized protein</fullName>
    </submittedName>
</protein>
<accession>A0A8X7CME2</accession>
<comment type="caution">
    <text evidence="2">The sequence shown here is derived from an EMBL/GenBank/DDBJ whole genome shotgun (WGS) entry which is preliminary data.</text>
</comment>
<proteinExistence type="predicted"/>
<gene>
    <name evidence="2" type="ORF">TNIN_377761</name>
</gene>
<feature type="compositionally biased region" description="Polar residues" evidence="1">
    <location>
        <begin position="55"/>
        <end position="67"/>
    </location>
</feature>
<evidence type="ECO:0000313" key="2">
    <source>
        <dbReference type="EMBL" id="GFY69277.1"/>
    </source>
</evidence>
<dbReference type="Proteomes" id="UP000886998">
    <property type="component" value="Unassembled WGS sequence"/>
</dbReference>
<organism evidence="2 3">
    <name type="scientific">Trichonephila inaurata madagascariensis</name>
    <dbReference type="NCBI Taxonomy" id="2747483"/>
    <lineage>
        <taxon>Eukaryota</taxon>
        <taxon>Metazoa</taxon>
        <taxon>Ecdysozoa</taxon>
        <taxon>Arthropoda</taxon>
        <taxon>Chelicerata</taxon>
        <taxon>Arachnida</taxon>
        <taxon>Araneae</taxon>
        <taxon>Araneomorphae</taxon>
        <taxon>Entelegynae</taxon>
        <taxon>Araneoidea</taxon>
        <taxon>Nephilidae</taxon>
        <taxon>Trichonephila</taxon>
        <taxon>Trichonephila inaurata</taxon>
    </lineage>
</organism>
<keyword evidence="3" id="KW-1185">Reference proteome</keyword>
<sequence length="81" mass="8848">MLSWRLTTSIFGTLSHFVTYRKGFCVAHGHKGSSCQRGSHQACLCVLADDPPSSGPSLPTPDSSRPTRSGRRVHFTDLFQA</sequence>
<reference evidence="2" key="1">
    <citation type="submission" date="2020-08" db="EMBL/GenBank/DDBJ databases">
        <title>Multicomponent nature underlies the extraordinary mechanical properties of spider dragline silk.</title>
        <authorList>
            <person name="Kono N."/>
            <person name="Nakamura H."/>
            <person name="Mori M."/>
            <person name="Yoshida Y."/>
            <person name="Ohtoshi R."/>
            <person name="Malay A.D."/>
            <person name="Moran D.A.P."/>
            <person name="Tomita M."/>
            <person name="Numata K."/>
            <person name="Arakawa K."/>
        </authorList>
    </citation>
    <scope>NUCLEOTIDE SEQUENCE</scope>
</reference>
<dbReference type="AlphaFoldDB" id="A0A8X7CME2"/>
<dbReference type="EMBL" id="BMAV01017523">
    <property type="protein sequence ID" value="GFY69277.1"/>
    <property type="molecule type" value="Genomic_DNA"/>
</dbReference>
<feature type="region of interest" description="Disordered" evidence="1">
    <location>
        <begin position="51"/>
        <end position="72"/>
    </location>
</feature>